<dbReference type="GO" id="GO:0005507">
    <property type="term" value="F:copper ion binding"/>
    <property type="evidence" value="ECO:0007669"/>
    <property type="project" value="InterPro"/>
</dbReference>
<keyword evidence="1" id="KW-1015">Disulfide bond</keyword>
<evidence type="ECO:0000256" key="1">
    <source>
        <dbReference type="ARBA" id="ARBA00023157"/>
    </source>
</evidence>
<feature type="domain" description="Copper type II ascorbate-dependent monooxygenase C-terminal" evidence="5">
    <location>
        <begin position="290"/>
        <end position="432"/>
    </location>
</feature>
<evidence type="ECO:0000259" key="5">
    <source>
        <dbReference type="Pfam" id="PF03712"/>
    </source>
</evidence>
<dbReference type="Gene3D" id="2.60.120.230">
    <property type="match status" value="1"/>
</dbReference>
<dbReference type="Pfam" id="PF01082">
    <property type="entry name" value="Cu2_monooxygen"/>
    <property type="match status" value="1"/>
</dbReference>
<dbReference type="InterPro" id="IPR057626">
    <property type="entry name" value="S-S_Temptin"/>
</dbReference>
<feature type="signal peptide" evidence="3">
    <location>
        <begin position="1"/>
        <end position="18"/>
    </location>
</feature>
<dbReference type="InterPro" id="IPR000945">
    <property type="entry name" value="DBH-like"/>
</dbReference>
<evidence type="ECO:0000256" key="2">
    <source>
        <dbReference type="ARBA" id="ARBA00023180"/>
    </source>
</evidence>
<proteinExistence type="evidence at transcript level"/>
<feature type="domain" description="Copper type II ascorbate-dependent monooxygenase N-terminal" evidence="4">
    <location>
        <begin position="151"/>
        <end position="269"/>
    </location>
</feature>
<dbReference type="AlphaFoldDB" id="A0A1P7ZH63"/>
<dbReference type="InterPro" id="IPR036939">
    <property type="entry name" value="Cu2_ascorb_mOase_N_sf"/>
</dbReference>
<keyword evidence="2" id="KW-0325">Glycoprotein</keyword>
<accession>A0A1P7ZH63</accession>
<protein>
    <submittedName>
        <fullName evidence="7">Temptin</fullName>
    </submittedName>
</protein>
<dbReference type="EMBL" id="KP734094">
    <property type="protein sequence ID" value="ALU63742.1"/>
    <property type="molecule type" value="mRNA"/>
</dbReference>
<keyword evidence="3" id="KW-0732">Signal</keyword>
<evidence type="ECO:0000256" key="3">
    <source>
        <dbReference type="SAM" id="SignalP"/>
    </source>
</evidence>
<feature type="domain" description="Temptin Cys/Cys disulfide" evidence="6">
    <location>
        <begin position="18"/>
        <end position="113"/>
    </location>
</feature>
<dbReference type="PANTHER" id="PTHR10157:SF23">
    <property type="entry name" value="MOXD1 HOMOLOG 1"/>
    <property type="match status" value="1"/>
</dbReference>
<dbReference type="Pfam" id="PF24784">
    <property type="entry name" value="Temptin_C"/>
    <property type="match status" value="1"/>
</dbReference>
<dbReference type="SUPFAM" id="SSF49742">
    <property type="entry name" value="PHM/PNGase F"/>
    <property type="match status" value="2"/>
</dbReference>
<sequence length="565" mass="62888">MSLLRGVCVLLVVHACTGYLFFQDRIPNGDSVPHPCKPNYIWKGVGHMRTVGGGSKNPFGLDFARYKQWTPELCMMDSDGDGLTNGQELGDPDCTWKEGSFPTRNTMLTHPGICDPWGSEKCAAENAKVDCSTGEFICDAIQSPDVFNVTLRFPATKVPSDDSSLFCMTFDLDMLDLNEEYHLVAFKPFIDNAYVIHHILLNGCGPYAAPLAKPEMCNMAGVQCQHNLAIWSLGITGDCVHKDAGFKIGGPNGMKRLTMQHHWLNPELRSDYVDSSGMTLYLTRKMRKYNAGYVHTGEIHLNIPPGQNRHVTKSTCSSACTKKIMKTPVYLMTGWNHMHYVGYAGRVEHFRNGEKIGVLTPDDVYSYGNPHVYEYKPPYELLPGDVLETTCVHRTTSRSTTTLFGDSAYDEMCLGIFTFFPAESITHDSCYTWKDLELCYVENAVIHGCEYTMIFNETHPTRKSLVAKVLSSCNYFGDCRSECPAAIAEVRQHPCFNEQVGPYMMDLLRGLHPNMDMVKFLAAMESCDCRKDPTGVIDFPSTSSAEHLGPAIVVTALLAVTLLGI</sequence>
<evidence type="ECO:0000259" key="6">
    <source>
        <dbReference type="Pfam" id="PF24784"/>
    </source>
</evidence>
<dbReference type="InterPro" id="IPR000323">
    <property type="entry name" value="Cu2_ascorb_mOase_N"/>
</dbReference>
<dbReference type="GO" id="GO:0004500">
    <property type="term" value="F:dopamine beta-monooxygenase activity"/>
    <property type="evidence" value="ECO:0007669"/>
    <property type="project" value="InterPro"/>
</dbReference>
<name>A0A1P7ZH63_HALMK</name>
<dbReference type="InterPro" id="IPR024548">
    <property type="entry name" value="Cu2_monoox_C"/>
</dbReference>
<dbReference type="InterPro" id="IPR008977">
    <property type="entry name" value="PHM/PNGase_F_dom_sf"/>
</dbReference>
<evidence type="ECO:0000313" key="7">
    <source>
        <dbReference type="EMBL" id="ALU63742.1"/>
    </source>
</evidence>
<dbReference type="Gene3D" id="2.60.120.310">
    <property type="entry name" value="Copper type II, ascorbate-dependent monooxygenase, N-terminal domain"/>
    <property type="match status" value="1"/>
</dbReference>
<feature type="chain" id="PRO_5013269878" evidence="3">
    <location>
        <begin position="19"/>
        <end position="565"/>
    </location>
</feature>
<organism evidence="7">
    <name type="scientific">Haliotis madaka</name>
    <name type="common">Giant abalone</name>
    <name type="synonym">Nordotis madaka</name>
    <dbReference type="NCBI Taxonomy" id="81897"/>
    <lineage>
        <taxon>Eukaryota</taxon>
        <taxon>Metazoa</taxon>
        <taxon>Spiralia</taxon>
        <taxon>Lophotrochozoa</taxon>
        <taxon>Mollusca</taxon>
        <taxon>Gastropoda</taxon>
        <taxon>Vetigastropoda</taxon>
        <taxon>Lepetellida</taxon>
        <taxon>Haliotoidea</taxon>
        <taxon>Haliotidae</taxon>
        <taxon>Haliotis</taxon>
    </lineage>
</organism>
<reference evidence="7" key="1">
    <citation type="submission" date="2015-01" db="EMBL/GenBank/DDBJ databases">
        <title>EST analysis of Haliotis madaka.</title>
        <authorList>
            <person name="Lee J."/>
        </authorList>
    </citation>
    <scope>NUCLEOTIDE SEQUENCE</scope>
</reference>
<evidence type="ECO:0000259" key="4">
    <source>
        <dbReference type="Pfam" id="PF01082"/>
    </source>
</evidence>
<dbReference type="PANTHER" id="PTHR10157">
    <property type="entry name" value="DOPAMINE BETA HYDROXYLASE RELATED"/>
    <property type="match status" value="1"/>
</dbReference>
<dbReference type="Pfam" id="PF03712">
    <property type="entry name" value="Cu2_monoox_C"/>
    <property type="match status" value="1"/>
</dbReference>
<dbReference type="InterPro" id="IPR014784">
    <property type="entry name" value="Cu2_ascorb_mOase-like_C"/>
</dbReference>